<dbReference type="GO" id="GO:0006412">
    <property type="term" value="P:translation"/>
    <property type="evidence" value="ECO:0007669"/>
    <property type="project" value="InterPro"/>
</dbReference>
<reference evidence="10 11" key="1">
    <citation type="journal article" date="2016" name="BMC Genomics">
        <title>Genome sequencing and secondary metabolism of the postharvest pathogen Penicillium griseofulvum.</title>
        <authorList>
            <person name="Banani H."/>
            <person name="Marcet-Houben M."/>
            <person name="Ballester A.R."/>
            <person name="Abbruscato P."/>
            <person name="Gonzalez-Candelas L."/>
            <person name="Gabaldon T."/>
            <person name="Spadaro D."/>
        </authorList>
    </citation>
    <scope>NUCLEOTIDE SEQUENCE [LARGE SCALE GENOMIC DNA]</scope>
    <source>
        <strain evidence="10 11">PG3</strain>
    </source>
</reference>
<dbReference type="GeneID" id="63703661"/>
<dbReference type="GO" id="GO:1990904">
    <property type="term" value="C:ribonucleoprotein complex"/>
    <property type="evidence" value="ECO:0007669"/>
    <property type="project" value="UniProtKB-KW"/>
</dbReference>
<dbReference type="OrthoDB" id="9972728at2759"/>
<comment type="subcellular location">
    <subcellularLocation>
        <location evidence="1">Mitochondrion</location>
    </subcellularLocation>
</comment>
<evidence type="ECO:0000256" key="3">
    <source>
        <dbReference type="ARBA" id="ARBA00022980"/>
    </source>
</evidence>
<protein>
    <recommendedName>
        <fullName evidence="7">Small ribosomal subunit protein uS7m</fullName>
    </recommendedName>
</protein>
<dbReference type="FunFam" id="1.10.455.10:FF:000006">
    <property type="entry name" value="37S ribosomal protein S7, mitochondrial"/>
    <property type="match status" value="1"/>
</dbReference>
<dbReference type="InterPro" id="IPR000235">
    <property type="entry name" value="Ribosomal_uS7"/>
</dbReference>
<evidence type="ECO:0000313" key="10">
    <source>
        <dbReference type="EMBL" id="KXG53598.1"/>
    </source>
</evidence>
<feature type="compositionally biased region" description="Basic and acidic residues" evidence="8">
    <location>
        <begin position="55"/>
        <end position="67"/>
    </location>
</feature>
<evidence type="ECO:0000256" key="4">
    <source>
        <dbReference type="ARBA" id="ARBA00023128"/>
    </source>
</evidence>
<keyword evidence="3" id="KW-0689">Ribosomal protein</keyword>
<sequence length="381" mass="42037">MAPRLNLFTANKAVSALRQSTTSALSSPRSIASPVRFRAVQSLPIQRRWNSSSDGSKKVESELDEKTFPTSDQLPDVTEEANEISRIMDKEKRCDGIPSSPELDQGSPVEEILSRDKDAMKHMPKVMRDALKKSGGSRSFSTSARSLMNDMHVGPESNNLPESNLMPSMAGEGASDEAAAALASMIEQVQGQALEENPGLKFDPPVVPEDLKTLNFRKRYDTMQDQFTKMMMESGKLTKAQKNMSLVLDHLRTSSPPQVNPRRRLLGAPPASQLPLDPVLYLTLVVDSVAPLFRIRQQKGIAGGGTAVQIPHPLTLRQRRRTAIKWILDASDKRRDALFANRVAAEVVAVAEGRSGVWDKRDQQHKIGISGRANLNTNPRR</sequence>
<dbReference type="Pfam" id="PF00177">
    <property type="entry name" value="Ribosomal_S7"/>
    <property type="match status" value="1"/>
</dbReference>
<evidence type="ECO:0000256" key="1">
    <source>
        <dbReference type="ARBA" id="ARBA00004173"/>
    </source>
</evidence>
<dbReference type="SUPFAM" id="SSF47973">
    <property type="entry name" value="Ribosomal protein S7"/>
    <property type="match status" value="1"/>
</dbReference>
<evidence type="ECO:0000313" key="11">
    <source>
        <dbReference type="Proteomes" id="UP000070168"/>
    </source>
</evidence>
<proteinExistence type="inferred from homology"/>
<comment type="similarity">
    <text evidence="2">Belongs to the universal ribosomal protein uS7 family.</text>
</comment>
<name>A0A135LXA8_PENPA</name>
<comment type="function">
    <text evidence="6">Component of the mitochondrial ribosome (mitoribosome), a dedicated translation machinery responsible for the synthesis of mitochondrial genome-encoded proteins, including at least some of the essential transmembrane subunits of the mitochondrial respiratory chain. The mitoribosomes are attached to the mitochondrial inner membrane and translation products are cotranslationally integrated into the membrane.</text>
</comment>
<dbReference type="GO" id="GO:0005840">
    <property type="term" value="C:ribosome"/>
    <property type="evidence" value="ECO:0007669"/>
    <property type="project" value="UniProtKB-KW"/>
</dbReference>
<feature type="region of interest" description="Disordered" evidence="8">
    <location>
        <begin position="47"/>
        <end position="73"/>
    </location>
</feature>
<evidence type="ECO:0000256" key="2">
    <source>
        <dbReference type="ARBA" id="ARBA00007151"/>
    </source>
</evidence>
<evidence type="ECO:0000256" key="5">
    <source>
        <dbReference type="ARBA" id="ARBA00023274"/>
    </source>
</evidence>
<dbReference type="RefSeq" id="XP_040652133.1">
    <property type="nucleotide sequence ID" value="XM_040788361.1"/>
</dbReference>
<evidence type="ECO:0000256" key="7">
    <source>
        <dbReference type="ARBA" id="ARBA00039306"/>
    </source>
</evidence>
<comment type="caution">
    <text evidence="10">The sequence shown here is derived from an EMBL/GenBank/DDBJ whole genome shotgun (WGS) entry which is preliminary data.</text>
</comment>
<dbReference type="InterPro" id="IPR023798">
    <property type="entry name" value="Ribosomal_uS7_dom"/>
</dbReference>
<dbReference type="Gene3D" id="1.10.455.10">
    <property type="entry name" value="Ribosomal protein S7 domain"/>
    <property type="match status" value="1"/>
</dbReference>
<keyword evidence="5" id="KW-0687">Ribonucleoprotein</keyword>
<dbReference type="EMBL" id="LHQR01000014">
    <property type="protein sequence ID" value="KXG53598.1"/>
    <property type="molecule type" value="Genomic_DNA"/>
</dbReference>
<keyword evidence="11" id="KW-1185">Reference proteome</keyword>
<dbReference type="InterPro" id="IPR036823">
    <property type="entry name" value="Ribosomal_uS7_dom_sf"/>
</dbReference>
<dbReference type="AlphaFoldDB" id="A0A135LXA8"/>
<evidence type="ECO:0000256" key="6">
    <source>
        <dbReference type="ARBA" id="ARBA00037226"/>
    </source>
</evidence>
<dbReference type="GO" id="GO:0005739">
    <property type="term" value="C:mitochondrion"/>
    <property type="evidence" value="ECO:0007669"/>
    <property type="project" value="UniProtKB-SubCell"/>
</dbReference>
<organism evidence="10 11">
    <name type="scientific">Penicillium patulum</name>
    <name type="common">Penicillium griseofulvum</name>
    <dbReference type="NCBI Taxonomy" id="5078"/>
    <lineage>
        <taxon>Eukaryota</taxon>
        <taxon>Fungi</taxon>
        <taxon>Dikarya</taxon>
        <taxon>Ascomycota</taxon>
        <taxon>Pezizomycotina</taxon>
        <taxon>Eurotiomycetes</taxon>
        <taxon>Eurotiomycetidae</taxon>
        <taxon>Eurotiales</taxon>
        <taxon>Aspergillaceae</taxon>
        <taxon>Penicillium</taxon>
    </lineage>
</organism>
<evidence type="ECO:0000259" key="9">
    <source>
        <dbReference type="Pfam" id="PF00177"/>
    </source>
</evidence>
<dbReference type="PANTHER" id="PTHR11205">
    <property type="entry name" value="RIBOSOMAL PROTEIN S7"/>
    <property type="match status" value="1"/>
</dbReference>
<keyword evidence="4" id="KW-0496">Mitochondrion</keyword>
<accession>A0A135LXA8</accession>
<feature type="domain" description="Small ribosomal subunit protein uS7" evidence="9">
    <location>
        <begin position="219"/>
        <end position="370"/>
    </location>
</feature>
<evidence type="ECO:0000256" key="8">
    <source>
        <dbReference type="SAM" id="MobiDB-lite"/>
    </source>
</evidence>
<dbReference type="Proteomes" id="UP000070168">
    <property type="component" value="Unassembled WGS sequence"/>
</dbReference>
<gene>
    <name evidence="10" type="ORF">PGRI_006480</name>
</gene>
<dbReference type="STRING" id="5078.A0A135LXA8"/>
<dbReference type="OMA" id="HRYDPVV"/>